<name>A0A7T8KIY4_CALRO</name>
<evidence type="ECO:0000313" key="2">
    <source>
        <dbReference type="Proteomes" id="UP000595437"/>
    </source>
</evidence>
<organism evidence="1 2">
    <name type="scientific">Caligus rogercresseyi</name>
    <name type="common">Sea louse</name>
    <dbReference type="NCBI Taxonomy" id="217165"/>
    <lineage>
        <taxon>Eukaryota</taxon>
        <taxon>Metazoa</taxon>
        <taxon>Ecdysozoa</taxon>
        <taxon>Arthropoda</taxon>
        <taxon>Crustacea</taxon>
        <taxon>Multicrustacea</taxon>
        <taxon>Hexanauplia</taxon>
        <taxon>Copepoda</taxon>
        <taxon>Siphonostomatoida</taxon>
        <taxon>Caligidae</taxon>
        <taxon>Caligus</taxon>
    </lineage>
</organism>
<dbReference type="Proteomes" id="UP000595437">
    <property type="component" value="Chromosome 1"/>
</dbReference>
<sequence>MIVANPIISFCFADEAVLITGFSVLFGFCLRISQSPLYSLLLKPTCREIPLPISAPEWFSKLLDLTREKPPVSCRCEAQVPSDPLWNIPACPAVT</sequence>
<proteinExistence type="predicted"/>
<dbReference type="EMBL" id="CP045890">
    <property type="protein sequence ID" value="QQP56799.1"/>
    <property type="molecule type" value="Genomic_DNA"/>
</dbReference>
<feature type="non-terminal residue" evidence="1">
    <location>
        <position position="95"/>
    </location>
</feature>
<dbReference type="AlphaFoldDB" id="A0A7T8KIY4"/>
<protein>
    <submittedName>
        <fullName evidence="1">Uncharacterized protein</fullName>
    </submittedName>
</protein>
<evidence type="ECO:0000313" key="1">
    <source>
        <dbReference type="EMBL" id="QQP56799.1"/>
    </source>
</evidence>
<reference evidence="2" key="1">
    <citation type="submission" date="2021-01" db="EMBL/GenBank/DDBJ databases">
        <title>Caligus Genome Assembly.</title>
        <authorList>
            <person name="Gallardo-Escarate C."/>
        </authorList>
    </citation>
    <scope>NUCLEOTIDE SEQUENCE [LARGE SCALE GENOMIC DNA]</scope>
</reference>
<gene>
    <name evidence="1" type="ORF">FKW44_001583</name>
</gene>
<keyword evidence="2" id="KW-1185">Reference proteome</keyword>
<accession>A0A7T8KIY4</accession>